<name>A0A9X1LKI7_9FLAO</name>
<keyword evidence="20" id="KW-0175">Coiled coil</keyword>
<comment type="caution">
    <text evidence="24">The sequence shown here is derived from an EMBL/GenBank/DDBJ whole genome shotgun (WGS) entry which is preliminary data.</text>
</comment>
<keyword evidence="15" id="KW-0902">Two-component regulatory system</keyword>
<feature type="transmembrane region" description="Helical" evidence="21">
    <location>
        <begin position="328"/>
        <end position="348"/>
    </location>
</feature>
<dbReference type="Pfam" id="PF14938">
    <property type="entry name" value="SNAP"/>
    <property type="match status" value="1"/>
</dbReference>
<dbReference type="Gene3D" id="3.30.565.10">
    <property type="entry name" value="Histidine kinase-like ATPase, C-terminal domain"/>
    <property type="match status" value="1"/>
</dbReference>
<dbReference type="InterPro" id="IPR003594">
    <property type="entry name" value="HATPase_dom"/>
</dbReference>
<evidence type="ECO:0000256" key="10">
    <source>
        <dbReference type="ARBA" id="ARBA00022723"/>
    </source>
</evidence>
<dbReference type="PANTHER" id="PTHR24421">
    <property type="entry name" value="NITRATE/NITRITE SENSOR PROTEIN NARX-RELATED"/>
    <property type="match status" value="1"/>
</dbReference>
<feature type="chain" id="PRO_5040902518" description="Oxygen sensor histidine kinase NreB" evidence="22">
    <location>
        <begin position="24"/>
        <end position="589"/>
    </location>
</feature>
<evidence type="ECO:0000256" key="19">
    <source>
        <dbReference type="PROSITE-ProRule" id="PRU00339"/>
    </source>
</evidence>
<dbReference type="InterPro" id="IPR036890">
    <property type="entry name" value="HATPase_C_sf"/>
</dbReference>
<feature type="domain" description="Histidine kinase" evidence="23">
    <location>
        <begin position="394"/>
        <end position="589"/>
    </location>
</feature>
<gene>
    <name evidence="24" type="ORF">LGQ90_12410</name>
</gene>
<keyword evidence="11" id="KW-0547">Nucleotide-binding</keyword>
<keyword evidence="6" id="KW-0004">4Fe-4S</keyword>
<evidence type="ECO:0000256" key="18">
    <source>
        <dbReference type="ARBA" id="ARBA00030800"/>
    </source>
</evidence>
<evidence type="ECO:0000256" key="9">
    <source>
        <dbReference type="ARBA" id="ARBA00022679"/>
    </source>
</evidence>
<dbReference type="Gene3D" id="1.20.5.1930">
    <property type="match status" value="1"/>
</dbReference>
<dbReference type="Pfam" id="PF02518">
    <property type="entry name" value="HATPase_c"/>
    <property type="match status" value="1"/>
</dbReference>
<evidence type="ECO:0000313" key="24">
    <source>
        <dbReference type="EMBL" id="MCB7482066.1"/>
    </source>
</evidence>
<dbReference type="AlphaFoldDB" id="A0A9X1LKI7"/>
<keyword evidence="21" id="KW-1133">Transmembrane helix</keyword>
<evidence type="ECO:0000256" key="15">
    <source>
        <dbReference type="ARBA" id="ARBA00023012"/>
    </source>
</evidence>
<evidence type="ECO:0000256" key="6">
    <source>
        <dbReference type="ARBA" id="ARBA00022485"/>
    </source>
</evidence>
<dbReference type="GO" id="GO:0000155">
    <property type="term" value="F:phosphorelay sensor kinase activity"/>
    <property type="evidence" value="ECO:0007669"/>
    <property type="project" value="InterPro"/>
</dbReference>
<evidence type="ECO:0000256" key="4">
    <source>
        <dbReference type="ARBA" id="ARBA00012438"/>
    </source>
</evidence>
<dbReference type="Pfam" id="PF07730">
    <property type="entry name" value="HisKA_3"/>
    <property type="match status" value="1"/>
</dbReference>
<keyword evidence="21" id="KW-0472">Membrane</keyword>
<keyword evidence="8" id="KW-0597">Phosphoprotein</keyword>
<dbReference type="PROSITE" id="PS50005">
    <property type="entry name" value="TPR"/>
    <property type="match status" value="1"/>
</dbReference>
<dbReference type="EMBL" id="JAJBZG010000005">
    <property type="protein sequence ID" value="MCB7482066.1"/>
    <property type="molecule type" value="Genomic_DNA"/>
</dbReference>
<evidence type="ECO:0000259" key="23">
    <source>
        <dbReference type="PROSITE" id="PS50109"/>
    </source>
</evidence>
<evidence type="ECO:0000256" key="1">
    <source>
        <dbReference type="ARBA" id="ARBA00000085"/>
    </source>
</evidence>
<dbReference type="GO" id="GO:0046983">
    <property type="term" value="F:protein dimerization activity"/>
    <property type="evidence" value="ECO:0007669"/>
    <property type="project" value="InterPro"/>
</dbReference>
<comment type="catalytic activity">
    <reaction evidence="1">
        <text>ATP + protein L-histidine = ADP + protein N-phospho-L-histidine.</text>
        <dbReference type="EC" id="2.7.13.3"/>
    </reaction>
</comment>
<keyword evidence="7" id="KW-0963">Cytoplasm</keyword>
<keyword evidence="14" id="KW-0408">Iron</keyword>
<dbReference type="PROSITE" id="PS50109">
    <property type="entry name" value="HIS_KIN"/>
    <property type="match status" value="1"/>
</dbReference>
<feature type="repeat" description="TPR" evidence="19">
    <location>
        <begin position="222"/>
        <end position="255"/>
    </location>
</feature>
<dbReference type="SMART" id="SM00387">
    <property type="entry name" value="HATPase_c"/>
    <property type="match status" value="1"/>
</dbReference>
<dbReference type="InterPro" id="IPR050482">
    <property type="entry name" value="Sensor_HK_TwoCompSys"/>
</dbReference>
<dbReference type="GO" id="GO:0051539">
    <property type="term" value="F:4 iron, 4 sulfur cluster binding"/>
    <property type="evidence" value="ECO:0007669"/>
    <property type="project" value="UniProtKB-KW"/>
</dbReference>
<keyword evidence="13" id="KW-0067">ATP-binding</keyword>
<evidence type="ECO:0000256" key="5">
    <source>
        <dbReference type="ARBA" id="ARBA00017322"/>
    </source>
</evidence>
<keyword evidence="9" id="KW-0808">Transferase</keyword>
<feature type="coiled-coil region" evidence="20">
    <location>
        <begin position="407"/>
        <end position="441"/>
    </location>
</feature>
<dbReference type="PANTHER" id="PTHR24421:SF10">
    <property type="entry name" value="NITRATE_NITRITE SENSOR PROTEIN NARQ"/>
    <property type="match status" value="1"/>
</dbReference>
<dbReference type="GO" id="GO:0005737">
    <property type="term" value="C:cytoplasm"/>
    <property type="evidence" value="ECO:0007669"/>
    <property type="project" value="UniProtKB-SubCell"/>
</dbReference>
<evidence type="ECO:0000256" key="11">
    <source>
        <dbReference type="ARBA" id="ARBA00022741"/>
    </source>
</evidence>
<dbReference type="EC" id="2.7.13.3" evidence="4"/>
<dbReference type="CDD" id="cd16917">
    <property type="entry name" value="HATPase_UhpB-NarQ-NarX-like"/>
    <property type="match status" value="1"/>
</dbReference>
<keyword evidence="22" id="KW-0732">Signal</keyword>
<dbReference type="Proteomes" id="UP001139414">
    <property type="component" value="Unassembled WGS sequence"/>
</dbReference>
<keyword evidence="12 24" id="KW-0418">Kinase</keyword>
<dbReference type="InterPro" id="IPR011712">
    <property type="entry name" value="Sig_transdc_His_kin_sub3_dim/P"/>
</dbReference>
<keyword evidence="16" id="KW-0411">Iron-sulfur</keyword>
<proteinExistence type="predicted"/>
<keyword evidence="21" id="KW-0812">Transmembrane</keyword>
<evidence type="ECO:0000256" key="2">
    <source>
        <dbReference type="ARBA" id="ARBA00001966"/>
    </source>
</evidence>
<dbReference type="GO" id="GO:0046872">
    <property type="term" value="F:metal ion binding"/>
    <property type="evidence" value="ECO:0007669"/>
    <property type="project" value="UniProtKB-KW"/>
</dbReference>
<evidence type="ECO:0000256" key="3">
    <source>
        <dbReference type="ARBA" id="ARBA00004496"/>
    </source>
</evidence>
<dbReference type="SUPFAM" id="SSF55874">
    <property type="entry name" value="ATPase domain of HSP90 chaperone/DNA topoisomerase II/histidine kinase"/>
    <property type="match status" value="1"/>
</dbReference>
<comment type="function">
    <text evidence="17">Member of the two-component regulatory system NreB/NreC involved in the control of dissimilatory nitrate/nitrite reduction in response to oxygen. NreB functions as a direct oxygen sensor histidine kinase which is autophosphorylated, in the absence of oxygen, probably at the conserved histidine residue, and transfers its phosphate group probably to a conserved aspartate residue of NreC. NreB/NreC activates the expression of the nitrate (narGHJI) and nitrite (nir) reductase operons, as well as the putative nitrate transporter gene narT.</text>
</comment>
<organism evidence="24 25">
    <name type="scientific">Christiangramia sediminis</name>
    <dbReference type="NCBI Taxonomy" id="2881336"/>
    <lineage>
        <taxon>Bacteria</taxon>
        <taxon>Pseudomonadati</taxon>
        <taxon>Bacteroidota</taxon>
        <taxon>Flavobacteriia</taxon>
        <taxon>Flavobacteriales</taxon>
        <taxon>Flavobacteriaceae</taxon>
        <taxon>Christiangramia</taxon>
    </lineage>
</organism>
<dbReference type="RefSeq" id="WP_229341482.1">
    <property type="nucleotide sequence ID" value="NZ_JAJBZG010000005.1"/>
</dbReference>
<evidence type="ECO:0000256" key="8">
    <source>
        <dbReference type="ARBA" id="ARBA00022553"/>
    </source>
</evidence>
<evidence type="ECO:0000256" key="14">
    <source>
        <dbReference type="ARBA" id="ARBA00023004"/>
    </source>
</evidence>
<feature type="signal peptide" evidence="22">
    <location>
        <begin position="1"/>
        <end position="23"/>
    </location>
</feature>
<evidence type="ECO:0000256" key="21">
    <source>
        <dbReference type="SAM" id="Phobius"/>
    </source>
</evidence>
<evidence type="ECO:0000256" key="17">
    <source>
        <dbReference type="ARBA" id="ARBA00024827"/>
    </source>
</evidence>
<evidence type="ECO:0000256" key="7">
    <source>
        <dbReference type="ARBA" id="ARBA00022490"/>
    </source>
</evidence>
<dbReference type="SMART" id="SM00028">
    <property type="entry name" value="TPR"/>
    <property type="match status" value="3"/>
</dbReference>
<evidence type="ECO:0000313" key="25">
    <source>
        <dbReference type="Proteomes" id="UP001139414"/>
    </source>
</evidence>
<keyword evidence="19" id="KW-0802">TPR repeat</keyword>
<dbReference type="Gene3D" id="1.25.40.10">
    <property type="entry name" value="Tetratricopeptide repeat domain"/>
    <property type="match status" value="1"/>
</dbReference>
<dbReference type="SUPFAM" id="SSF48452">
    <property type="entry name" value="TPR-like"/>
    <property type="match status" value="1"/>
</dbReference>
<dbReference type="PRINTS" id="PR00344">
    <property type="entry name" value="BCTRLSENSOR"/>
</dbReference>
<sequence>MQHKLFHKIILAASFLLAAITYSQNSKFPKIDSLIKIRETNPATILLAEIDSARLKPSYKAEYYFLLARLEGLKNQADDSFENFMIAKRKYKDLDSLEKVASINLQIIPLLTSSKNKDLDPQPFMKEYLDYAREKNDPELLAKAYMQLGSIFINSDIQKTIEYFNKAIQENKKTGDSLMNAKIHHNLGVAYGEKTEKKDSAIYHYEIALEEYEKRGLTDYISYIYNNKASVLKQLKQYDSAIAYYKKAEAIAPKEYEKENKRLLYKHMADAYEQKGDFPNAYRYLKLEKTYQDSIQQSEQNSAMLDIQTKYEVEKKENENLRLRQNRIWLLAAVGALILVLIIGFLSYKNLKSKKKITEKEYEVQKQKLDSVLKQQELAGIDAMIEGQEKERQRIANDLHDNLGGLLATLKLHFQNLKVRKDRLKEEEDRLLKQTDDLIDEAYQQVRSIAHAKNAGVNAQEGLLPAVKNFASKVSASNKLVIEVEDTDMDDRLENSMEIMIFRIIQELITNVIKHADASEATIHLTHYGDAINILVEDDGRGFAWEEVKPKEGMGIYSIQKRVEHFGGTVDFESVPGKGTSVVINMPLS</sequence>
<evidence type="ECO:0000256" key="16">
    <source>
        <dbReference type="ARBA" id="ARBA00023014"/>
    </source>
</evidence>
<accession>A0A9X1LKI7</accession>
<keyword evidence="10" id="KW-0479">Metal-binding</keyword>
<dbReference type="InterPro" id="IPR005467">
    <property type="entry name" value="His_kinase_dom"/>
</dbReference>
<comment type="subcellular location">
    <subcellularLocation>
        <location evidence="3">Cytoplasm</location>
    </subcellularLocation>
</comment>
<reference evidence="24" key="1">
    <citation type="submission" date="2021-10" db="EMBL/GenBank/DDBJ databases">
        <title>Gramella sp. ASW11-100T, isolated from marine sediment.</title>
        <authorList>
            <person name="Xia C."/>
        </authorList>
    </citation>
    <scope>NUCLEOTIDE SEQUENCE</scope>
    <source>
        <strain evidence="24">ASW11-100</strain>
    </source>
</reference>
<dbReference type="InterPro" id="IPR011990">
    <property type="entry name" value="TPR-like_helical_dom_sf"/>
</dbReference>
<protein>
    <recommendedName>
        <fullName evidence="5">Oxygen sensor histidine kinase NreB</fullName>
        <ecNumber evidence="4">2.7.13.3</ecNumber>
    </recommendedName>
    <alternativeName>
        <fullName evidence="18">Nitrogen regulation protein B</fullName>
    </alternativeName>
</protein>
<comment type="cofactor">
    <cofactor evidence="2">
        <name>[4Fe-4S] cluster</name>
        <dbReference type="ChEBI" id="CHEBI:49883"/>
    </cofactor>
</comment>
<dbReference type="GO" id="GO:0005524">
    <property type="term" value="F:ATP binding"/>
    <property type="evidence" value="ECO:0007669"/>
    <property type="project" value="UniProtKB-KW"/>
</dbReference>
<dbReference type="InterPro" id="IPR004358">
    <property type="entry name" value="Sig_transdc_His_kin-like_C"/>
</dbReference>
<evidence type="ECO:0000256" key="13">
    <source>
        <dbReference type="ARBA" id="ARBA00022840"/>
    </source>
</evidence>
<evidence type="ECO:0000256" key="12">
    <source>
        <dbReference type="ARBA" id="ARBA00022777"/>
    </source>
</evidence>
<evidence type="ECO:0000256" key="22">
    <source>
        <dbReference type="SAM" id="SignalP"/>
    </source>
</evidence>
<dbReference type="GO" id="GO:0016020">
    <property type="term" value="C:membrane"/>
    <property type="evidence" value="ECO:0007669"/>
    <property type="project" value="InterPro"/>
</dbReference>
<keyword evidence="25" id="KW-1185">Reference proteome</keyword>
<dbReference type="InterPro" id="IPR019734">
    <property type="entry name" value="TPR_rpt"/>
</dbReference>
<evidence type="ECO:0000256" key="20">
    <source>
        <dbReference type="SAM" id="Coils"/>
    </source>
</evidence>